<dbReference type="SUPFAM" id="SSF88659">
    <property type="entry name" value="Sigma3 and sigma4 domains of RNA polymerase sigma factors"/>
    <property type="match status" value="2"/>
</dbReference>
<feature type="transmembrane region" description="Helical" evidence="6">
    <location>
        <begin position="631"/>
        <end position="653"/>
    </location>
</feature>
<dbReference type="PANTHER" id="PTHR34967:SF1">
    <property type="entry name" value="OS02G0257200 PROTEIN"/>
    <property type="match status" value="1"/>
</dbReference>
<dbReference type="Pfam" id="PF04539">
    <property type="entry name" value="Sigma70_r3"/>
    <property type="match status" value="1"/>
</dbReference>
<dbReference type="EMBL" id="LSRQ01000444">
    <property type="protein sequence ID" value="OAY82723.1"/>
    <property type="molecule type" value="Genomic_DNA"/>
</dbReference>
<feature type="transmembrane region" description="Helical" evidence="6">
    <location>
        <begin position="713"/>
        <end position="733"/>
    </location>
</feature>
<dbReference type="InterPro" id="IPR007630">
    <property type="entry name" value="RNA_pol_sigma70_r4"/>
</dbReference>
<keyword evidence="6" id="KW-0472">Membrane</keyword>
<dbReference type="InterPro" id="IPR013325">
    <property type="entry name" value="RNA_pol_sigma_r2"/>
</dbReference>
<evidence type="ECO:0000313" key="11">
    <source>
        <dbReference type="Proteomes" id="UP000092600"/>
    </source>
</evidence>
<keyword evidence="2" id="KW-0731">Sigma factor</keyword>
<dbReference type="InterPro" id="IPR007624">
    <property type="entry name" value="RNA_pol_sigma70_r3"/>
</dbReference>
<dbReference type="InterPro" id="IPR036388">
    <property type="entry name" value="WH-like_DNA-bd_sf"/>
</dbReference>
<sequence length="885" mass="98035">MGSAAVASSGPQAPFVGVRRAPALRRPPPPLLFFAFDTTRPARCSALASPSETLKEPPRKTLTRAPKQPKRVKAVSAAAAAAATAAASSPSAAAPPPPPDLDYNEVAAALENIYKLSPAEVSDIEDSSGGRKKRRGRKKMEEEDEEGEGNVGRVSVVRSGRRRGRRLNLQKRVALKSERKGEKVRVSKRGENRDLDEDLERLVREHSQSTDLASFDWKKMKIPPVLSSSEHTWLFKLMQPMKAIFEVKENLQKDLDRELTDGELASAMNMSVSELQWHIEVGQAARNKLIKHNLRLVLFVINKYYPEIANAQKFQDLCQAGAKGLITAIDRFEPRRGFRLSTYGLFWIRHSINRSMTTSSFMRLPFGLESLRQEIQKAKLELSFELGRSPTEEEIIDRVGISPERYRDALKASKPVFSLHAKHAVTQEEFINAITDVDGVEGDKRRQSALLRLALDDVLDSLKPKESLVIRQRFGLDGKGYRTLGEIARNLNISREMVRKYELKALMKLKHPARVNYLRRYAPTFLNFINETTCTKPRTHNSRRLQKLQPPPPPSSPLLSRAHTESPSPAPATAMVKLATARDSRIYGGGHSRGGWEYVNAGLYAIAAVLLLAGLASQLPAAAAARGAVNAAGMVVVLAALVLVAAVNAHDLFAHMAAVDYRLALIRYDLQLGLVELAVPALQLLGTILFIIGALLLISQGEEGYSYSREKHAVNLLIAGPVLWLLGSIHNTCQVYERADGHTQILQAGVHVPFLLGSLLFLVGGFFNRHYVFDSTHRDLKIMVSARSYELNIENSCFGVANRCEQAKSWVWFCVFGSLLFLIGGLVNLLKVYKMQQTDGLRLEKLRGGAQERLSRHREGRVPLNWEETAGAGRAAVAGEPRAIP</sequence>
<feature type="domain" description="RNA polymerase sigma-70 region 2" evidence="8">
    <location>
        <begin position="289"/>
        <end position="355"/>
    </location>
</feature>
<evidence type="ECO:0000313" key="10">
    <source>
        <dbReference type="EMBL" id="OAY82723.1"/>
    </source>
</evidence>
<organism evidence="10 11">
    <name type="scientific">Ananas comosus</name>
    <name type="common">Pineapple</name>
    <name type="synonym">Ananas ananas</name>
    <dbReference type="NCBI Taxonomy" id="4615"/>
    <lineage>
        <taxon>Eukaryota</taxon>
        <taxon>Viridiplantae</taxon>
        <taxon>Streptophyta</taxon>
        <taxon>Embryophyta</taxon>
        <taxon>Tracheophyta</taxon>
        <taxon>Spermatophyta</taxon>
        <taxon>Magnoliopsida</taxon>
        <taxon>Liliopsida</taxon>
        <taxon>Poales</taxon>
        <taxon>Bromeliaceae</taxon>
        <taxon>Bromelioideae</taxon>
        <taxon>Ananas</taxon>
    </lineage>
</organism>
<dbReference type="NCBIfam" id="TIGR02937">
    <property type="entry name" value="sigma70-ECF"/>
    <property type="match status" value="1"/>
</dbReference>
<name>A0A199W0F7_ANACO</name>
<dbReference type="PRINTS" id="PR00046">
    <property type="entry name" value="SIGMA70FCT"/>
</dbReference>
<feature type="transmembrane region" description="Helical" evidence="6">
    <location>
        <begin position="745"/>
        <end position="767"/>
    </location>
</feature>
<dbReference type="InterPro" id="IPR014284">
    <property type="entry name" value="RNA_pol_sigma-70_dom"/>
</dbReference>
<dbReference type="Proteomes" id="UP000092600">
    <property type="component" value="Unassembled WGS sequence"/>
</dbReference>
<keyword evidence="6" id="KW-0812">Transmembrane</keyword>
<feature type="compositionally biased region" description="Low complexity" evidence="5">
    <location>
        <begin position="74"/>
        <end position="92"/>
    </location>
</feature>
<feature type="compositionally biased region" description="Basic residues" evidence="5">
    <location>
        <begin position="537"/>
        <end position="546"/>
    </location>
</feature>
<dbReference type="Gene3D" id="1.10.601.10">
    <property type="entry name" value="RNA Polymerase Primary Sigma Factor"/>
    <property type="match status" value="1"/>
</dbReference>
<dbReference type="InterPro" id="IPR000943">
    <property type="entry name" value="RNA_pol_sigma70"/>
</dbReference>
<keyword evidence="1" id="KW-0805">Transcription regulation</keyword>
<evidence type="ECO:0000256" key="5">
    <source>
        <dbReference type="SAM" id="MobiDB-lite"/>
    </source>
</evidence>
<feature type="region of interest" description="Disordered" evidence="5">
    <location>
        <begin position="120"/>
        <end position="162"/>
    </location>
</feature>
<evidence type="ECO:0000256" key="2">
    <source>
        <dbReference type="ARBA" id="ARBA00023082"/>
    </source>
</evidence>
<evidence type="ECO:0000259" key="9">
    <source>
        <dbReference type="Pfam" id="PF04545"/>
    </source>
</evidence>
<dbReference type="SUPFAM" id="SSF88946">
    <property type="entry name" value="Sigma2 domain of RNA polymerase sigma factors"/>
    <property type="match status" value="1"/>
</dbReference>
<dbReference type="PANTHER" id="PTHR34967">
    <property type="entry name" value="OS02G0257200 PROTEIN"/>
    <property type="match status" value="1"/>
</dbReference>
<keyword evidence="6" id="KW-1133">Transmembrane helix</keyword>
<dbReference type="InterPro" id="IPR007627">
    <property type="entry name" value="RNA_pol_sigma70_r2"/>
</dbReference>
<dbReference type="Gene3D" id="1.10.10.10">
    <property type="entry name" value="Winged helix-like DNA-binding domain superfamily/Winged helix DNA-binding domain"/>
    <property type="match status" value="2"/>
</dbReference>
<feature type="domain" description="RNA polymerase sigma-70 region 3" evidence="7">
    <location>
        <begin position="372"/>
        <end position="437"/>
    </location>
</feature>
<feature type="transmembrane region" description="Helical" evidence="6">
    <location>
        <begin position="674"/>
        <end position="698"/>
    </location>
</feature>
<feature type="domain" description="RNA polymerase sigma-70 region 4" evidence="9">
    <location>
        <begin position="458"/>
        <end position="511"/>
    </location>
</feature>
<evidence type="ECO:0000256" key="1">
    <source>
        <dbReference type="ARBA" id="ARBA00023015"/>
    </source>
</evidence>
<evidence type="ECO:0000259" key="7">
    <source>
        <dbReference type="Pfam" id="PF04539"/>
    </source>
</evidence>
<reference evidence="10 11" key="1">
    <citation type="journal article" date="2016" name="DNA Res.">
        <title>The draft genome of MD-2 pineapple using hybrid error correction of long reads.</title>
        <authorList>
            <person name="Redwan R.M."/>
            <person name="Saidin A."/>
            <person name="Kumar S.V."/>
        </authorList>
    </citation>
    <scope>NUCLEOTIDE SEQUENCE [LARGE SCALE GENOMIC DNA]</scope>
    <source>
        <strain evidence="11">cv. MD2</strain>
        <tissue evidence="10">Leaf</tissue>
    </source>
</reference>
<dbReference type="Pfam" id="PF04545">
    <property type="entry name" value="Sigma70_r4"/>
    <property type="match status" value="1"/>
</dbReference>
<keyword evidence="4" id="KW-0804">Transcription</keyword>
<gene>
    <name evidence="10" type="ORF">ACMD2_01562</name>
</gene>
<feature type="transmembrane region" description="Helical" evidence="6">
    <location>
        <begin position="810"/>
        <end position="830"/>
    </location>
</feature>
<dbReference type="CDD" id="cd06171">
    <property type="entry name" value="Sigma70_r4"/>
    <property type="match status" value="1"/>
</dbReference>
<accession>A0A199W0F7</accession>
<feature type="region of interest" description="Disordered" evidence="5">
    <location>
        <begin position="537"/>
        <end position="572"/>
    </location>
</feature>
<evidence type="ECO:0000256" key="4">
    <source>
        <dbReference type="ARBA" id="ARBA00023163"/>
    </source>
</evidence>
<evidence type="ECO:0000256" key="6">
    <source>
        <dbReference type="SAM" id="Phobius"/>
    </source>
</evidence>
<evidence type="ECO:0000256" key="3">
    <source>
        <dbReference type="ARBA" id="ARBA00023125"/>
    </source>
</evidence>
<feature type="transmembrane region" description="Helical" evidence="6">
    <location>
        <begin position="601"/>
        <end position="619"/>
    </location>
</feature>
<comment type="caution">
    <text evidence="10">The sequence shown here is derived from an EMBL/GenBank/DDBJ whole genome shotgun (WGS) entry which is preliminary data.</text>
</comment>
<evidence type="ECO:0000259" key="8">
    <source>
        <dbReference type="Pfam" id="PF04542"/>
    </source>
</evidence>
<protein>
    <submittedName>
        <fullName evidence="10">RNA polymerase sigma factor sigE, chloroplastic/mitochondrial</fullName>
    </submittedName>
</protein>
<dbReference type="InterPro" id="IPR013324">
    <property type="entry name" value="RNA_pol_sigma_r3/r4-like"/>
</dbReference>
<keyword evidence="3" id="KW-0238">DNA-binding</keyword>
<dbReference type="Pfam" id="PF04542">
    <property type="entry name" value="Sigma70_r2"/>
    <property type="match status" value="1"/>
</dbReference>
<feature type="region of interest" description="Disordered" evidence="5">
    <location>
        <begin position="46"/>
        <end position="102"/>
    </location>
</feature>
<dbReference type="GO" id="GO:0006352">
    <property type="term" value="P:DNA-templated transcription initiation"/>
    <property type="evidence" value="ECO:0007669"/>
    <property type="project" value="InterPro"/>
</dbReference>
<dbReference type="AlphaFoldDB" id="A0A199W0F7"/>
<dbReference type="GO" id="GO:0016987">
    <property type="term" value="F:sigma factor activity"/>
    <property type="evidence" value="ECO:0007669"/>
    <property type="project" value="UniProtKB-KW"/>
</dbReference>
<dbReference type="GO" id="GO:0003677">
    <property type="term" value="F:DNA binding"/>
    <property type="evidence" value="ECO:0007669"/>
    <property type="project" value="UniProtKB-KW"/>
</dbReference>
<proteinExistence type="predicted"/>
<dbReference type="STRING" id="4615.A0A199W0F7"/>